<keyword evidence="2" id="KW-0813">Transport</keyword>
<dbReference type="InterPro" id="IPR006153">
    <property type="entry name" value="Cation/H_exchanger_TM"/>
</dbReference>
<reference evidence="9 10" key="1">
    <citation type="submission" date="2020-07" db="EMBL/GenBank/DDBJ databases">
        <title>Sequencing the genomes of 1000 actinobacteria strains.</title>
        <authorList>
            <person name="Klenk H.-P."/>
        </authorList>
    </citation>
    <scope>NUCLEOTIDE SEQUENCE [LARGE SCALE GENOMIC DNA]</scope>
    <source>
        <strain evidence="9 10">DSM 21349</strain>
    </source>
</reference>
<evidence type="ECO:0000313" key="10">
    <source>
        <dbReference type="Proteomes" id="UP000580910"/>
    </source>
</evidence>
<feature type="transmembrane region" description="Helical" evidence="7">
    <location>
        <begin position="329"/>
        <end position="348"/>
    </location>
</feature>
<sequence>MAAHDTQETIALVFLDIAVIVLVARLLGPLVRRLRQPTVVAEILAALALGPSLLGALPGNPTDDLFPPDVRPYLAVVAALGLTIYMFVVGLELDLGLIRGKGATAGTISACSVALPFGLGTLLALWLHGRHDTVAGDHVDLVPFALFLGAAMSVTAFPVLARILQERRMQRTPTGALALACAAVDDVLAWIMLAVVLAIVRSSGGADLVRMVAESVGFVVVMFLVVRPRLRVLVDRRDAAGGLTPDIFAVVLVGVLVSSFLTDKIGIHAIFGAFLFGAAMPRRGAERLSQEILERVEQVTVLLLLPVFFVVTGLNVDVTALGRSGVVELLAVMAVACFGKFLGAAAAARGLGIRSRRAAAIGVLMNTRGLTELVVLNVGLTVGVLDERLFTVMVLMAILTTVMTEPLLRLIYPDRAVQRDILEAERTALGLSAEHRVLVLAEGADAPDGQLVDWGVRLLGTGEDSELVISRIEARPLRRVEVGSGRLADLAAVATSLEATQSLARRATAAGAVVHVHSELADDPVAEARVHAEATGADVVLAAAGSALAAAAAEHDDAVVVTLHLPDEASTITGVAARVGTTADGTAAVEQAARVAERLGVPLQLVTRGGRRETRRASTLERRLEEAGIAASQTTEDDLLDRTGLDGASLVLVRGVADGPHPAAGTGPVLEVRGSAHDNDERLDAMLTRRCERPREDQREGQR</sequence>
<feature type="domain" description="Cation/H+ exchanger transmembrane" evidence="8">
    <location>
        <begin position="23"/>
        <end position="408"/>
    </location>
</feature>
<protein>
    <submittedName>
        <fullName evidence="9">Kef-type K+ transport system membrane component KefB</fullName>
    </submittedName>
</protein>
<evidence type="ECO:0000256" key="1">
    <source>
        <dbReference type="ARBA" id="ARBA00004141"/>
    </source>
</evidence>
<dbReference type="Gene3D" id="1.20.1530.20">
    <property type="match status" value="1"/>
</dbReference>
<name>A0A7W3IYI3_9ACTN</name>
<evidence type="ECO:0000256" key="6">
    <source>
        <dbReference type="ARBA" id="ARBA00023136"/>
    </source>
</evidence>
<evidence type="ECO:0000256" key="3">
    <source>
        <dbReference type="ARBA" id="ARBA00022692"/>
    </source>
</evidence>
<dbReference type="GO" id="GO:0015297">
    <property type="term" value="F:antiporter activity"/>
    <property type="evidence" value="ECO:0007669"/>
    <property type="project" value="InterPro"/>
</dbReference>
<dbReference type="GO" id="GO:0016020">
    <property type="term" value="C:membrane"/>
    <property type="evidence" value="ECO:0007669"/>
    <property type="project" value="UniProtKB-SubCell"/>
</dbReference>
<dbReference type="InterPro" id="IPR038770">
    <property type="entry name" value="Na+/solute_symporter_sf"/>
</dbReference>
<evidence type="ECO:0000256" key="2">
    <source>
        <dbReference type="ARBA" id="ARBA00022448"/>
    </source>
</evidence>
<comment type="caution">
    <text evidence="9">The sequence shown here is derived from an EMBL/GenBank/DDBJ whole genome shotgun (WGS) entry which is preliminary data.</text>
</comment>
<comment type="subcellular location">
    <subcellularLocation>
        <location evidence="1">Membrane</location>
        <topology evidence="1">Multi-pass membrane protein</topology>
    </subcellularLocation>
</comment>
<dbReference type="EMBL" id="JACGXA010000001">
    <property type="protein sequence ID" value="MBA8802967.1"/>
    <property type="molecule type" value="Genomic_DNA"/>
</dbReference>
<keyword evidence="6 7" id="KW-0472">Membrane</keyword>
<organism evidence="9 10">
    <name type="scientific">Nocardioides ginsengisegetis</name>
    <dbReference type="NCBI Taxonomy" id="661491"/>
    <lineage>
        <taxon>Bacteria</taxon>
        <taxon>Bacillati</taxon>
        <taxon>Actinomycetota</taxon>
        <taxon>Actinomycetes</taxon>
        <taxon>Propionibacteriales</taxon>
        <taxon>Nocardioidaceae</taxon>
        <taxon>Nocardioides</taxon>
    </lineage>
</organism>
<evidence type="ECO:0000256" key="7">
    <source>
        <dbReference type="SAM" id="Phobius"/>
    </source>
</evidence>
<feature type="transmembrane region" description="Helical" evidence="7">
    <location>
        <begin position="141"/>
        <end position="164"/>
    </location>
</feature>
<dbReference type="Proteomes" id="UP000580910">
    <property type="component" value="Unassembled WGS sequence"/>
</dbReference>
<feature type="transmembrane region" description="Helical" evidence="7">
    <location>
        <begin position="239"/>
        <end position="259"/>
    </location>
</feature>
<dbReference type="PANTHER" id="PTHR32468:SF0">
    <property type="entry name" value="K(+)_H(+) ANTIPORTER 1"/>
    <property type="match status" value="1"/>
</dbReference>
<evidence type="ECO:0000259" key="8">
    <source>
        <dbReference type="Pfam" id="PF00999"/>
    </source>
</evidence>
<accession>A0A7W3IYI3</accession>
<feature type="transmembrane region" description="Helical" evidence="7">
    <location>
        <begin position="103"/>
        <end position="129"/>
    </location>
</feature>
<feature type="transmembrane region" description="Helical" evidence="7">
    <location>
        <begin position="176"/>
        <end position="202"/>
    </location>
</feature>
<keyword evidence="5" id="KW-0406">Ion transport</keyword>
<feature type="transmembrane region" description="Helical" evidence="7">
    <location>
        <begin position="39"/>
        <end position="58"/>
    </location>
</feature>
<evidence type="ECO:0000256" key="5">
    <source>
        <dbReference type="ARBA" id="ARBA00023065"/>
    </source>
</evidence>
<dbReference type="AlphaFoldDB" id="A0A7W3IYI3"/>
<gene>
    <name evidence="9" type="ORF">FB382_001258</name>
</gene>
<dbReference type="InterPro" id="IPR050794">
    <property type="entry name" value="CPA2_transporter"/>
</dbReference>
<feature type="transmembrane region" description="Helical" evidence="7">
    <location>
        <begin position="265"/>
        <end position="281"/>
    </location>
</feature>
<dbReference type="GO" id="GO:1902600">
    <property type="term" value="P:proton transmembrane transport"/>
    <property type="evidence" value="ECO:0007669"/>
    <property type="project" value="InterPro"/>
</dbReference>
<evidence type="ECO:0000256" key="4">
    <source>
        <dbReference type="ARBA" id="ARBA00022989"/>
    </source>
</evidence>
<feature type="transmembrane region" description="Helical" evidence="7">
    <location>
        <begin position="208"/>
        <end position="227"/>
    </location>
</feature>
<keyword evidence="4 7" id="KW-1133">Transmembrane helix</keyword>
<dbReference type="Pfam" id="PF00999">
    <property type="entry name" value="Na_H_Exchanger"/>
    <property type="match status" value="1"/>
</dbReference>
<feature type="transmembrane region" description="Helical" evidence="7">
    <location>
        <begin position="70"/>
        <end position="91"/>
    </location>
</feature>
<dbReference type="PANTHER" id="PTHR32468">
    <property type="entry name" value="CATION/H + ANTIPORTER"/>
    <property type="match status" value="1"/>
</dbReference>
<feature type="transmembrane region" description="Helical" evidence="7">
    <location>
        <begin position="6"/>
        <end position="27"/>
    </location>
</feature>
<keyword evidence="10" id="KW-1185">Reference proteome</keyword>
<keyword evidence="3 7" id="KW-0812">Transmembrane</keyword>
<evidence type="ECO:0000313" key="9">
    <source>
        <dbReference type="EMBL" id="MBA8802967.1"/>
    </source>
</evidence>
<proteinExistence type="predicted"/>
<feature type="transmembrane region" description="Helical" evidence="7">
    <location>
        <begin position="301"/>
        <end position="323"/>
    </location>
</feature>
<dbReference type="RefSeq" id="WP_182537707.1">
    <property type="nucleotide sequence ID" value="NZ_JACGXA010000001.1"/>
</dbReference>